<evidence type="ECO:0000256" key="4">
    <source>
        <dbReference type="ARBA" id="ARBA00022679"/>
    </source>
</evidence>
<gene>
    <name evidence="7" type="ORF">MU846_02000</name>
</gene>
<dbReference type="GO" id="GO:0016746">
    <property type="term" value="F:acyltransferase activity"/>
    <property type="evidence" value="ECO:0007669"/>
    <property type="project" value="UniProtKB-KW"/>
</dbReference>
<dbReference type="PANTHER" id="PTHR30606:SF10">
    <property type="entry name" value="PHOSPHATIDYLINOSITOL MANNOSIDE ACYLTRANSFERASE"/>
    <property type="match status" value="1"/>
</dbReference>
<name>A0ABT0E448_9GAMM</name>
<dbReference type="Pfam" id="PF03279">
    <property type="entry name" value="Lip_A_acyltrans"/>
    <property type="match status" value="1"/>
</dbReference>
<comment type="caution">
    <text evidence="7">The sequence shown here is derived from an EMBL/GenBank/DDBJ whole genome shotgun (WGS) entry which is preliminary data.</text>
</comment>
<proteinExistence type="predicted"/>
<keyword evidence="4" id="KW-0808">Transferase</keyword>
<accession>A0ABT0E448</accession>
<evidence type="ECO:0000256" key="2">
    <source>
        <dbReference type="ARBA" id="ARBA00022475"/>
    </source>
</evidence>
<evidence type="ECO:0000256" key="1">
    <source>
        <dbReference type="ARBA" id="ARBA00004533"/>
    </source>
</evidence>
<evidence type="ECO:0000256" key="5">
    <source>
        <dbReference type="ARBA" id="ARBA00023136"/>
    </source>
</evidence>
<sequence>MGRRSSPRSQAIKGRLATLVLRFMSGLPLPLNRALGSLIGTLLWWLPSEARAISQANIAYCFPELPAAEQRRLVRLSLRETGKGSTELGLVWHRPALALDLVKGVEGEDALRQTLAEGRPVLLLVPHLGCWEVLNFWLSEHYPLHAMYNPSGLPAVDRLVRGSREHFGTVMYPATPRGVVSLVRALKKSAVLTAILPDQVPDRRSGRFVPFFGRPAYTATLSARLIQQTGARVFVASARRLPGSEGYRIVLREPEPALYDADLDKALPALNRSIETLIMEMPEQYLWSYKRFRRRPEGAARLYR</sequence>
<dbReference type="CDD" id="cd07984">
    <property type="entry name" value="LPLAT_LABLAT-like"/>
    <property type="match status" value="1"/>
</dbReference>
<keyword evidence="8" id="KW-1185">Reference proteome</keyword>
<dbReference type="RefSeq" id="WP_246947711.1">
    <property type="nucleotide sequence ID" value="NZ_JALKII010000001.1"/>
</dbReference>
<keyword evidence="5" id="KW-0472">Membrane</keyword>
<keyword evidence="2" id="KW-1003">Cell membrane</keyword>
<evidence type="ECO:0000256" key="6">
    <source>
        <dbReference type="ARBA" id="ARBA00023315"/>
    </source>
</evidence>
<evidence type="ECO:0000256" key="3">
    <source>
        <dbReference type="ARBA" id="ARBA00022519"/>
    </source>
</evidence>
<keyword evidence="6 7" id="KW-0012">Acyltransferase</keyword>
<evidence type="ECO:0000313" key="7">
    <source>
        <dbReference type="EMBL" id="MCK0536474.1"/>
    </source>
</evidence>
<comment type="subcellular location">
    <subcellularLocation>
        <location evidence="1">Cell inner membrane</location>
    </subcellularLocation>
</comment>
<protein>
    <submittedName>
        <fullName evidence="7">Lysophospholipid acyltransferase family protein</fullName>
    </submittedName>
</protein>
<dbReference type="PANTHER" id="PTHR30606">
    <property type="entry name" value="LIPID A BIOSYNTHESIS LAUROYL ACYLTRANSFERASE"/>
    <property type="match status" value="1"/>
</dbReference>
<dbReference type="InterPro" id="IPR004960">
    <property type="entry name" value="LipA_acyltrans"/>
</dbReference>
<reference evidence="7" key="1">
    <citation type="submission" date="2022-04" db="EMBL/GenBank/DDBJ databases">
        <title>Alcanivorax sp. CY1518 draft genome sequence.</title>
        <authorList>
            <person name="Zhao G."/>
            <person name="An M."/>
        </authorList>
    </citation>
    <scope>NUCLEOTIDE SEQUENCE</scope>
    <source>
        <strain evidence="7">CY1518</strain>
    </source>
</reference>
<dbReference type="EMBL" id="JALKII010000001">
    <property type="protein sequence ID" value="MCK0536474.1"/>
    <property type="molecule type" value="Genomic_DNA"/>
</dbReference>
<evidence type="ECO:0000313" key="8">
    <source>
        <dbReference type="Proteomes" id="UP001165524"/>
    </source>
</evidence>
<dbReference type="PIRSF" id="PIRSF026649">
    <property type="entry name" value="MsbB"/>
    <property type="match status" value="1"/>
</dbReference>
<organism evidence="7 8">
    <name type="scientific">Alcanivorax quisquiliarum</name>
    <dbReference type="NCBI Taxonomy" id="2933565"/>
    <lineage>
        <taxon>Bacteria</taxon>
        <taxon>Pseudomonadati</taxon>
        <taxon>Pseudomonadota</taxon>
        <taxon>Gammaproteobacteria</taxon>
        <taxon>Oceanospirillales</taxon>
        <taxon>Alcanivoracaceae</taxon>
        <taxon>Alcanivorax</taxon>
    </lineage>
</organism>
<keyword evidence="3" id="KW-0997">Cell inner membrane</keyword>
<dbReference type="Proteomes" id="UP001165524">
    <property type="component" value="Unassembled WGS sequence"/>
</dbReference>